<name>A0ABQ1PXU8_9ENTE</name>
<reference evidence="2" key="1">
    <citation type="journal article" date="2019" name="Int. J. Syst. Evol. Microbiol.">
        <title>The Global Catalogue of Microorganisms (GCM) 10K type strain sequencing project: providing services to taxonomists for standard genome sequencing and annotation.</title>
        <authorList>
            <consortium name="The Broad Institute Genomics Platform"/>
            <consortium name="The Broad Institute Genome Sequencing Center for Infectious Disease"/>
            <person name="Wu L."/>
            <person name="Ma J."/>
        </authorList>
    </citation>
    <scope>NUCLEOTIDE SEQUENCE [LARGE SCALE GENOMIC DNA]</scope>
    <source>
        <strain evidence="2">CGMCC 1.15942</strain>
    </source>
</reference>
<dbReference type="SUPFAM" id="SSF46785">
    <property type="entry name" value="Winged helix' DNA-binding domain"/>
    <property type="match status" value="1"/>
</dbReference>
<dbReference type="Gene3D" id="1.10.10.10">
    <property type="entry name" value="Winged helix-like DNA-binding domain superfamily/Winged helix DNA-binding domain"/>
    <property type="match status" value="1"/>
</dbReference>
<comment type="caution">
    <text evidence="1">The sequence shown here is derived from an EMBL/GenBank/DDBJ whole genome shotgun (WGS) entry which is preliminary data.</text>
</comment>
<dbReference type="Pfam" id="PF13412">
    <property type="entry name" value="HTH_24"/>
    <property type="match status" value="1"/>
</dbReference>
<dbReference type="InterPro" id="IPR036388">
    <property type="entry name" value="WH-like_DNA-bd_sf"/>
</dbReference>
<dbReference type="Proteomes" id="UP000630615">
    <property type="component" value="Unassembled WGS sequence"/>
</dbReference>
<dbReference type="InterPro" id="IPR036390">
    <property type="entry name" value="WH_DNA-bd_sf"/>
</dbReference>
<proteinExistence type="predicted"/>
<organism evidence="1 2">
    <name type="scientific">Enterococcus wangshanyuanii</name>
    <dbReference type="NCBI Taxonomy" id="2005703"/>
    <lineage>
        <taxon>Bacteria</taxon>
        <taxon>Bacillati</taxon>
        <taxon>Bacillota</taxon>
        <taxon>Bacilli</taxon>
        <taxon>Lactobacillales</taxon>
        <taxon>Enterococcaceae</taxon>
        <taxon>Enterococcus</taxon>
    </lineage>
</organism>
<evidence type="ECO:0008006" key="3">
    <source>
        <dbReference type="Google" id="ProtNLM"/>
    </source>
</evidence>
<accession>A0ABQ1PXU8</accession>
<gene>
    <name evidence="1" type="ORF">GCM10011573_38970</name>
</gene>
<protein>
    <recommendedName>
        <fullName evidence="3">Helix-turn-helix type 11 domain-containing protein</fullName>
    </recommendedName>
</protein>
<evidence type="ECO:0000313" key="2">
    <source>
        <dbReference type="Proteomes" id="UP000630615"/>
    </source>
</evidence>
<dbReference type="EMBL" id="BMKI01000026">
    <property type="protein sequence ID" value="GGD05758.1"/>
    <property type="molecule type" value="Genomic_DNA"/>
</dbReference>
<evidence type="ECO:0000313" key="1">
    <source>
        <dbReference type="EMBL" id="GGD05758.1"/>
    </source>
</evidence>
<dbReference type="RefSeq" id="WP_088269572.1">
    <property type="nucleotide sequence ID" value="NZ_BMKI01000026.1"/>
</dbReference>
<sequence>MNTRKKRVAKFIQANPTATNQEIAQELDINENSVKAYISQLKRDNFIKVKQDTDGRKIETLDEYEAENINSATAQKIEIKKEAYTKLLNRYMDDFDLTDDIDIHLKLGNSILRILDNL</sequence>
<keyword evidence="2" id="KW-1185">Reference proteome</keyword>